<dbReference type="PANTHER" id="PTHR35084">
    <property type="entry name" value="TCF3 FUSION PARTNER"/>
    <property type="match status" value="1"/>
</dbReference>
<dbReference type="GO" id="GO:0003677">
    <property type="term" value="F:DNA binding"/>
    <property type="evidence" value="ECO:0007669"/>
    <property type="project" value="TreeGrafter"/>
</dbReference>
<dbReference type="GO" id="GO:0043065">
    <property type="term" value="P:positive regulation of apoptotic process"/>
    <property type="evidence" value="ECO:0007669"/>
    <property type="project" value="TreeGrafter"/>
</dbReference>
<organism evidence="5">
    <name type="scientific">Callorhinchus milii</name>
    <name type="common">Ghost shark</name>
    <dbReference type="NCBI Taxonomy" id="7868"/>
    <lineage>
        <taxon>Eukaryota</taxon>
        <taxon>Metazoa</taxon>
        <taxon>Chordata</taxon>
        <taxon>Craniata</taxon>
        <taxon>Vertebrata</taxon>
        <taxon>Chondrichthyes</taxon>
        <taxon>Holocephali</taxon>
        <taxon>Chimaeriformes</taxon>
        <taxon>Callorhinchidae</taxon>
        <taxon>Callorhinchus</taxon>
    </lineage>
</organism>
<evidence type="ECO:0000256" key="2">
    <source>
        <dbReference type="ARBA" id="ARBA00023242"/>
    </source>
</evidence>
<dbReference type="GO" id="GO:0031011">
    <property type="term" value="C:Ino80 complex"/>
    <property type="evidence" value="ECO:0007669"/>
    <property type="project" value="TreeGrafter"/>
</dbReference>
<accession>V9LF29</accession>
<comment type="subcellular location">
    <subcellularLocation>
        <location evidence="1">Nucleus</location>
    </subcellularLocation>
</comment>
<feature type="region of interest" description="Disordered" evidence="3">
    <location>
        <begin position="121"/>
        <end position="195"/>
    </location>
</feature>
<keyword evidence="2" id="KW-0539">Nucleus</keyword>
<dbReference type="Pfam" id="PF24245">
    <property type="entry name" value="INO80F"/>
    <property type="match status" value="1"/>
</dbReference>
<name>V9LF29_CALMI</name>
<dbReference type="GO" id="GO:0097190">
    <property type="term" value="P:apoptotic signaling pathway"/>
    <property type="evidence" value="ECO:0007669"/>
    <property type="project" value="TreeGrafter"/>
</dbReference>
<dbReference type="InterPro" id="IPR056513">
    <property type="entry name" value="INO80F"/>
</dbReference>
<protein>
    <submittedName>
        <fullName evidence="5">TCF3 (E2A) fusion partner (In childhood Leukemia)</fullName>
    </submittedName>
</protein>
<dbReference type="InterPro" id="IPR033555">
    <property type="entry name" value="TFPT"/>
</dbReference>
<evidence type="ECO:0000313" key="5">
    <source>
        <dbReference type="EMBL" id="AFP11143.1"/>
    </source>
</evidence>
<reference evidence="5" key="1">
    <citation type="journal article" date="2014" name="Nature">
        <title>Elephant shark genome provides unique insights into gnathostome evolution.</title>
        <authorList>
            <consortium name="International Elephant Shark Genome Sequencing Consortium"/>
            <person name="Venkatesh B."/>
            <person name="Lee A.P."/>
            <person name="Ravi V."/>
            <person name="Maurya A.K."/>
            <person name="Lian M.M."/>
            <person name="Swann J.B."/>
            <person name="Ohta Y."/>
            <person name="Flajnik M.F."/>
            <person name="Sutoh Y."/>
            <person name="Kasahara M."/>
            <person name="Hoon S."/>
            <person name="Gangu V."/>
            <person name="Roy S.W."/>
            <person name="Irimia M."/>
            <person name="Korzh V."/>
            <person name="Kondrychyn I."/>
            <person name="Lim Z.W."/>
            <person name="Tay B.H."/>
            <person name="Tohari S."/>
            <person name="Kong K.W."/>
            <person name="Ho S."/>
            <person name="Lorente-Galdos B."/>
            <person name="Quilez J."/>
            <person name="Marques-Bonet T."/>
            <person name="Raney B.J."/>
            <person name="Ingham P.W."/>
            <person name="Tay A."/>
            <person name="Hillier L.W."/>
            <person name="Minx P."/>
            <person name="Boehm T."/>
            <person name="Wilson R.K."/>
            <person name="Brenner S."/>
            <person name="Warren W.C."/>
        </authorList>
    </citation>
    <scope>NUCLEOTIDE SEQUENCE</scope>
    <source>
        <tissue evidence="5">Kidney</tissue>
    </source>
</reference>
<feature type="domain" description="INO80 complex subunit F" evidence="4">
    <location>
        <begin position="55"/>
        <end position="101"/>
    </location>
</feature>
<evidence type="ECO:0000259" key="4">
    <source>
        <dbReference type="Pfam" id="PF24245"/>
    </source>
</evidence>
<dbReference type="PANTHER" id="PTHR35084:SF1">
    <property type="entry name" value="TCF3 FUSION PARTNER"/>
    <property type="match status" value="1"/>
</dbReference>
<evidence type="ECO:0000256" key="1">
    <source>
        <dbReference type="ARBA" id="ARBA00004123"/>
    </source>
</evidence>
<proteinExistence type="evidence at transcript level"/>
<feature type="compositionally biased region" description="Basic and acidic residues" evidence="3">
    <location>
        <begin position="149"/>
        <end position="160"/>
    </location>
</feature>
<dbReference type="AlphaFoldDB" id="V9LF29"/>
<sequence>MAGESFDYSGCCSELPPLFEGNILEQEVVFAGPEPEGREGRGERERRRERAAEMYRRKYHKLQHRCRDIETVNERILNRLHRVRKITDRLQRDRRCLMTALDEYCDNYHNAELTIAVEEETAVDEGQSPSNPEGSVPPPPSEGRRRRGPRDLQEPEERLRTVSPSSRSEPWDPPGSDPGVRYHDYSIPDPFSPFP</sequence>
<dbReference type="EMBL" id="JW878626">
    <property type="protein sequence ID" value="AFP11143.1"/>
    <property type="molecule type" value="mRNA"/>
</dbReference>
<evidence type="ECO:0000256" key="3">
    <source>
        <dbReference type="SAM" id="MobiDB-lite"/>
    </source>
</evidence>